<evidence type="ECO:0008006" key="4">
    <source>
        <dbReference type="Google" id="ProtNLM"/>
    </source>
</evidence>
<reference evidence="3" key="1">
    <citation type="submission" date="2015-06" db="EMBL/GenBank/DDBJ databases">
        <title>Comparative genomics of Burkholderia leaf nodule symbionts.</title>
        <authorList>
            <person name="Carlier A."/>
            <person name="Eberl L."/>
            <person name="Pinto-Carbo M."/>
        </authorList>
    </citation>
    <scope>NUCLEOTIDE SEQUENCE [LARGE SCALE GENOMIC DNA]</scope>
    <source>
        <strain evidence="3">UZHbot4</strain>
    </source>
</reference>
<feature type="chain" id="PRO_5005543965" description="Lysozyme inhibitor LprI N-terminal domain-containing protein" evidence="1">
    <location>
        <begin position="19"/>
        <end position="126"/>
    </location>
</feature>
<name>A0A0L0M8Z8_9BURK</name>
<keyword evidence="3" id="KW-1185">Reference proteome</keyword>
<gene>
    <name evidence="2" type="ORF">BVER_02594c</name>
</gene>
<dbReference type="AlphaFoldDB" id="A0A0L0M8Z8"/>
<evidence type="ECO:0000313" key="3">
    <source>
        <dbReference type="Proteomes" id="UP000036959"/>
    </source>
</evidence>
<evidence type="ECO:0000313" key="2">
    <source>
        <dbReference type="EMBL" id="KND59122.1"/>
    </source>
</evidence>
<sequence>MKALPIAGLLLMAASAIASPPTAEYPSCQIKAQHAVTGETGDAITDVRQAHIRDRANILQADIGTARKTRRLSQAQADSLWKRVDRVRHEADDFVVKQGFLSAAERAGYDRELDEVALQLCQSARV</sequence>
<dbReference type="OrthoDB" id="7278731at2"/>
<dbReference type="Proteomes" id="UP000036959">
    <property type="component" value="Unassembled WGS sequence"/>
</dbReference>
<evidence type="ECO:0000256" key="1">
    <source>
        <dbReference type="SAM" id="SignalP"/>
    </source>
</evidence>
<feature type="signal peptide" evidence="1">
    <location>
        <begin position="1"/>
        <end position="18"/>
    </location>
</feature>
<organism evidence="2 3">
    <name type="scientific">Candidatus Burkholderia verschuerenii</name>
    <dbReference type="NCBI Taxonomy" id="242163"/>
    <lineage>
        <taxon>Bacteria</taxon>
        <taxon>Pseudomonadati</taxon>
        <taxon>Pseudomonadota</taxon>
        <taxon>Betaproteobacteria</taxon>
        <taxon>Burkholderiales</taxon>
        <taxon>Burkholderiaceae</taxon>
        <taxon>Burkholderia</taxon>
    </lineage>
</organism>
<protein>
    <recommendedName>
        <fullName evidence="4">Lysozyme inhibitor LprI N-terminal domain-containing protein</fullName>
    </recommendedName>
</protein>
<dbReference type="PATRIC" id="fig|242163.4.peg.1770"/>
<comment type="caution">
    <text evidence="2">The sequence shown here is derived from an EMBL/GenBank/DDBJ whole genome shotgun (WGS) entry which is preliminary data.</text>
</comment>
<accession>A0A0L0M8Z8</accession>
<dbReference type="RefSeq" id="WP_050455043.1">
    <property type="nucleotide sequence ID" value="NZ_LFJJ01000159.1"/>
</dbReference>
<dbReference type="EMBL" id="LFJJ01000159">
    <property type="protein sequence ID" value="KND59122.1"/>
    <property type="molecule type" value="Genomic_DNA"/>
</dbReference>
<keyword evidence="1" id="KW-0732">Signal</keyword>
<proteinExistence type="predicted"/>